<feature type="domain" description="Helix-turn-helix" evidence="2">
    <location>
        <begin position="77"/>
        <end position="120"/>
    </location>
</feature>
<reference evidence="3 4" key="1">
    <citation type="submission" date="2017-12" db="EMBL/GenBank/DDBJ databases">
        <title>Phylogenetic diversity of female urinary microbiome.</title>
        <authorList>
            <person name="Thomas-White K."/>
            <person name="Wolfe A.J."/>
        </authorList>
    </citation>
    <scope>NUCLEOTIDE SEQUENCE [LARGE SCALE GENOMIC DNA]</scope>
    <source>
        <strain evidence="3 4">UMB1298</strain>
    </source>
</reference>
<evidence type="ECO:0000313" key="3">
    <source>
        <dbReference type="EMBL" id="PKZ42043.1"/>
    </source>
</evidence>
<protein>
    <submittedName>
        <fullName evidence="3">DNA-binding protein</fullName>
    </submittedName>
</protein>
<evidence type="ECO:0000256" key="1">
    <source>
        <dbReference type="SAM" id="MobiDB-lite"/>
    </source>
</evidence>
<dbReference type="AlphaFoldDB" id="A0A2I1PBN8"/>
<accession>A0A2I1PBN8</accession>
<keyword evidence="3" id="KW-0238">DNA-binding</keyword>
<gene>
    <name evidence="3" type="ORF">CYJ76_04130</name>
</gene>
<name>A0A2I1PBN8_9MICO</name>
<dbReference type="EMBL" id="PKIZ01000006">
    <property type="protein sequence ID" value="PKZ42043.1"/>
    <property type="molecule type" value="Genomic_DNA"/>
</dbReference>
<keyword evidence="4" id="KW-1185">Reference proteome</keyword>
<feature type="compositionally biased region" description="Basic and acidic residues" evidence="1">
    <location>
        <begin position="1"/>
        <end position="21"/>
    </location>
</feature>
<evidence type="ECO:0000313" key="4">
    <source>
        <dbReference type="Proteomes" id="UP000234206"/>
    </source>
</evidence>
<dbReference type="Pfam" id="PF12728">
    <property type="entry name" value="HTH_17"/>
    <property type="match status" value="1"/>
</dbReference>
<feature type="region of interest" description="Disordered" evidence="1">
    <location>
        <begin position="1"/>
        <end position="39"/>
    </location>
</feature>
<proteinExistence type="predicted"/>
<sequence length="146" mass="16219">MPTVIDRESVHVTRDQSEAARRALPTRAGQDAPRFGLSQGDSFVELPAELQPLLRRIVESVAEGRRVTVGELPEEVTTTLAAEMLEISRPTLMKRVRAGEIPAHKVGSHTRLRTADVLAAQTRTQQQRREAFDELRRAQDDGGLTD</sequence>
<dbReference type="NCBIfam" id="TIGR01764">
    <property type="entry name" value="excise"/>
    <property type="match status" value="1"/>
</dbReference>
<dbReference type="OrthoDB" id="26212at2"/>
<evidence type="ECO:0000259" key="2">
    <source>
        <dbReference type="Pfam" id="PF12728"/>
    </source>
</evidence>
<dbReference type="RefSeq" id="WP_101849333.1">
    <property type="nucleotide sequence ID" value="NZ_PKIZ01000006.1"/>
</dbReference>
<dbReference type="Proteomes" id="UP000234206">
    <property type="component" value="Unassembled WGS sequence"/>
</dbReference>
<feature type="compositionally biased region" description="Basic and acidic residues" evidence="1">
    <location>
        <begin position="127"/>
        <end position="140"/>
    </location>
</feature>
<comment type="caution">
    <text evidence="3">The sequence shown here is derived from an EMBL/GenBank/DDBJ whole genome shotgun (WGS) entry which is preliminary data.</text>
</comment>
<feature type="region of interest" description="Disordered" evidence="1">
    <location>
        <begin position="122"/>
        <end position="146"/>
    </location>
</feature>
<dbReference type="InterPro" id="IPR010093">
    <property type="entry name" value="SinI_DNA-bd"/>
</dbReference>
<dbReference type="GO" id="GO:0003677">
    <property type="term" value="F:DNA binding"/>
    <property type="evidence" value="ECO:0007669"/>
    <property type="project" value="UniProtKB-KW"/>
</dbReference>
<organism evidence="3 4">
    <name type="scientific">Kytococcus schroeteri</name>
    <dbReference type="NCBI Taxonomy" id="138300"/>
    <lineage>
        <taxon>Bacteria</taxon>
        <taxon>Bacillati</taxon>
        <taxon>Actinomycetota</taxon>
        <taxon>Actinomycetes</taxon>
        <taxon>Micrococcales</taxon>
        <taxon>Kytococcaceae</taxon>
        <taxon>Kytococcus</taxon>
    </lineage>
</organism>
<dbReference type="InterPro" id="IPR041657">
    <property type="entry name" value="HTH_17"/>
</dbReference>